<dbReference type="PRINTS" id="PR00035">
    <property type="entry name" value="HTHGNTR"/>
</dbReference>
<dbReference type="InterPro" id="IPR011663">
    <property type="entry name" value="UTRA"/>
</dbReference>
<dbReference type="Proteomes" id="UP001284901">
    <property type="component" value="Unassembled WGS sequence"/>
</dbReference>
<gene>
    <name evidence="5" type="ORF">R6G74_08140</name>
    <name evidence="6" type="ORF">R6P33_07445</name>
</gene>
<dbReference type="SUPFAM" id="SSF64288">
    <property type="entry name" value="Chorismate lyase-like"/>
    <property type="match status" value="1"/>
</dbReference>
<dbReference type="SMART" id="SM00866">
    <property type="entry name" value="UTRA"/>
    <property type="match status" value="1"/>
</dbReference>
<dbReference type="GO" id="GO:0003677">
    <property type="term" value="F:DNA binding"/>
    <property type="evidence" value="ECO:0007669"/>
    <property type="project" value="UniProtKB-KW"/>
</dbReference>
<dbReference type="InterPro" id="IPR036388">
    <property type="entry name" value="WH-like_DNA-bd_sf"/>
</dbReference>
<evidence type="ECO:0000256" key="2">
    <source>
        <dbReference type="ARBA" id="ARBA00023125"/>
    </source>
</evidence>
<dbReference type="InterPro" id="IPR000524">
    <property type="entry name" value="Tscrpt_reg_HTH_GntR"/>
</dbReference>
<keyword evidence="1" id="KW-0805">Transcription regulation</keyword>
<feature type="domain" description="HTH gntR-type" evidence="4">
    <location>
        <begin position="14"/>
        <end position="82"/>
    </location>
</feature>
<dbReference type="Gene3D" id="1.10.10.10">
    <property type="entry name" value="Winged helix-like DNA-binding domain superfamily/Winged helix DNA-binding domain"/>
    <property type="match status" value="1"/>
</dbReference>
<dbReference type="EMBL" id="JAWNFY010000021">
    <property type="protein sequence ID" value="MDY5146845.1"/>
    <property type="molecule type" value="Genomic_DNA"/>
</dbReference>
<dbReference type="SMART" id="SM00345">
    <property type="entry name" value="HTH_GNTR"/>
    <property type="match status" value="1"/>
</dbReference>
<name>A0AAW9HDW0_9ACTO</name>
<dbReference type="Pfam" id="PF07702">
    <property type="entry name" value="UTRA"/>
    <property type="match status" value="1"/>
</dbReference>
<evidence type="ECO:0000313" key="7">
    <source>
        <dbReference type="Proteomes" id="UP001284901"/>
    </source>
</evidence>
<dbReference type="RefSeq" id="WP_087070148.1">
    <property type="nucleotide sequence ID" value="NZ_CAUPFC010000027.1"/>
</dbReference>
<evidence type="ECO:0000256" key="1">
    <source>
        <dbReference type="ARBA" id="ARBA00023015"/>
    </source>
</evidence>
<accession>A0AAW9HDW0</accession>
<dbReference type="PROSITE" id="PS50949">
    <property type="entry name" value="HTH_GNTR"/>
    <property type="match status" value="1"/>
</dbReference>
<keyword evidence="3" id="KW-0804">Transcription</keyword>
<evidence type="ECO:0000313" key="8">
    <source>
        <dbReference type="Proteomes" id="UP001288320"/>
    </source>
</evidence>
<dbReference type="InterPro" id="IPR050679">
    <property type="entry name" value="Bact_HTH_transcr_reg"/>
</dbReference>
<evidence type="ECO:0000313" key="6">
    <source>
        <dbReference type="EMBL" id="MDY5146845.1"/>
    </source>
</evidence>
<evidence type="ECO:0000259" key="4">
    <source>
        <dbReference type="PROSITE" id="PS50949"/>
    </source>
</evidence>
<keyword evidence="7" id="KW-1185">Reference proteome</keyword>
<dbReference type="Gene3D" id="3.40.1410.10">
    <property type="entry name" value="Chorismate lyase-like"/>
    <property type="match status" value="1"/>
</dbReference>
<dbReference type="GeneID" id="92813273"/>
<dbReference type="Pfam" id="PF00392">
    <property type="entry name" value="GntR"/>
    <property type="match status" value="1"/>
</dbReference>
<dbReference type="SUPFAM" id="SSF46785">
    <property type="entry name" value="Winged helix' DNA-binding domain"/>
    <property type="match status" value="1"/>
</dbReference>
<sequence length="255" mass="28177">MHTESPGLDRNAPTPIFRQLATWMREQVSTGAWRRGDQLPMEITLAEQLNVARGTLRKAVDQLIDEGLLVRVRGRGTFIAHDIVRSPLTSSLTTLAEELEQRGIDYTTRVLAQEVIPAPPPIAAALGVDGNIFHLRRMRGDAEGSITLLDNWVILPPLCAERAVLVKQDYEANSLFGTLENGLGIALSHGSRTISAVGADRNLALILAVPHGFPLIDMKQVTYDASDRPVETSRIWIRPDRLRIHSIVHRTPLPS</sequence>
<dbReference type="AlphaFoldDB" id="A0AAW9HDW0"/>
<reference evidence="5 7" key="1">
    <citation type="submission" date="2023-10" db="EMBL/GenBank/DDBJ databases">
        <title>Whole Genome based description of the genera Actinobaculum and Actinotignum reveals a complex phylogenetic relationship within the species included in the genus Actinotignum.</title>
        <authorList>
            <person name="Jensen C.S."/>
            <person name="Dargis R."/>
            <person name="Kemp M."/>
            <person name="Christensen J.J."/>
        </authorList>
    </citation>
    <scope>NUCLEOTIDE SEQUENCE</scope>
    <source>
        <strain evidence="6 7">SLA_B089</strain>
        <strain evidence="5">SLA_B245</strain>
    </source>
</reference>
<dbReference type="Proteomes" id="UP001288320">
    <property type="component" value="Unassembled WGS sequence"/>
</dbReference>
<protein>
    <submittedName>
        <fullName evidence="5">GntR family transcriptional regulator</fullName>
    </submittedName>
</protein>
<proteinExistence type="predicted"/>
<dbReference type="InterPro" id="IPR028978">
    <property type="entry name" value="Chorismate_lyase_/UTRA_dom_sf"/>
</dbReference>
<dbReference type="CDD" id="cd07377">
    <property type="entry name" value="WHTH_GntR"/>
    <property type="match status" value="1"/>
</dbReference>
<dbReference type="GO" id="GO:0003700">
    <property type="term" value="F:DNA-binding transcription factor activity"/>
    <property type="evidence" value="ECO:0007669"/>
    <property type="project" value="InterPro"/>
</dbReference>
<organism evidence="5 8">
    <name type="scientific">Actinotignum timonense</name>
    <dbReference type="NCBI Taxonomy" id="1870995"/>
    <lineage>
        <taxon>Bacteria</taxon>
        <taxon>Bacillati</taxon>
        <taxon>Actinomycetota</taxon>
        <taxon>Actinomycetes</taxon>
        <taxon>Actinomycetales</taxon>
        <taxon>Actinomycetaceae</taxon>
        <taxon>Actinotignum</taxon>
    </lineage>
</organism>
<dbReference type="GO" id="GO:0045892">
    <property type="term" value="P:negative regulation of DNA-templated transcription"/>
    <property type="evidence" value="ECO:0007669"/>
    <property type="project" value="TreeGrafter"/>
</dbReference>
<dbReference type="EMBL" id="JAWNFV010000019">
    <property type="protein sequence ID" value="MDY5141272.1"/>
    <property type="molecule type" value="Genomic_DNA"/>
</dbReference>
<dbReference type="PANTHER" id="PTHR44846:SF1">
    <property type="entry name" value="MANNOSYL-D-GLYCERATE TRANSPORT_METABOLISM SYSTEM REPRESSOR MNGR-RELATED"/>
    <property type="match status" value="1"/>
</dbReference>
<comment type="caution">
    <text evidence="5">The sequence shown here is derived from an EMBL/GenBank/DDBJ whole genome shotgun (WGS) entry which is preliminary data.</text>
</comment>
<dbReference type="PANTHER" id="PTHR44846">
    <property type="entry name" value="MANNOSYL-D-GLYCERATE TRANSPORT/METABOLISM SYSTEM REPRESSOR MNGR-RELATED"/>
    <property type="match status" value="1"/>
</dbReference>
<evidence type="ECO:0000256" key="3">
    <source>
        <dbReference type="ARBA" id="ARBA00023163"/>
    </source>
</evidence>
<evidence type="ECO:0000313" key="5">
    <source>
        <dbReference type="EMBL" id="MDY5141272.1"/>
    </source>
</evidence>
<keyword evidence="2" id="KW-0238">DNA-binding</keyword>
<dbReference type="InterPro" id="IPR036390">
    <property type="entry name" value="WH_DNA-bd_sf"/>
</dbReference>